<dbReference type="SUPFAM" id="SSF53756">
    <property type="entry name" value="UDP-Glycosyltransferase/glycogen phosphorylase"/>
    <property type="match status" value="1"/>
</dbReference>
<evidence type="ECO:0000256" key="1">
    <source>
        <dbReference type="ARBA" id="ARBA00022679"/>
    </source>
</evidence>
<proteinExistence type="predicted"/>
<dbReference type="Pfam" id="PF00534">
    <property type="entry name" value="Glycos_transf_1"/>
    <property type="match status" value="1"/>
</dbReference>
<dbReference type="PANTHER" id="PTHR46401:SF2">
    <property type="entry name" value="GLYCOSYLTRANSFERASE WBBK-RELATED"/>
    <property type="match status" value="1"/>
</dbReference>
<gene>
    <name evidence="3" type="ORF">SAMN05216218_1222</name>
</gene>
<keyword evidence="1 3" id="KW-0808">Transferase</keyword>
<dbReference type="InterPro" id="IPR001296">
    <property type="entry name" value="Glyco_trans_1"/>
</dbReference>
<dbReference type="RefSeq" id="WP_092695257.1">
    <property type="nucleotide sequence ID" value="NZ_FNBK01000022.1"/>
</dbReference>
<dbReference type="EMBL" id="FNBK01000022">
    <property type="protein sequence ID" value="SDG29138.1"/>
    <property type="molecule type" value="Genomic_DNA"/>
</dbReference>
<evidence type="ECO:0000313" key="4">
    <source>
        <dbReference type="Proteomes" id="UP000199076"/>
    </source>
</evidence>
<feature type="domain" description="Glycosyl transferase family 1" evidence="2">
    <location>
        <begin position="189"/>
        <end position="299"/>
    </location>
</feature>
<keyword evidence="4" id="KW-1185">Reference proteome</keyword>
<dbReference type="OrthoDB" id="132546at2157"/>
<dbReference type="PANTHER" id="PTHR46401">
    <property type="entry name" value="GLYCOSYLTRANSFERASE WBBK-RELATED"/>
    <property type="match status" value="1"/>
</dbReference>
<evidence type="ECO:0000259" key="2">
    <source>
        <dbReference type="Pfam" id="PF00534"/>
    </source>
</evidence>
<dbReference type="STRING" id="660518.SAMN05216218_1222"/>
<dbReference type="AlphaFoldDB" id="A0A1G7T1P3"/>
<accession>A0A1G7T1P3</accession>
<dbReference type="Proteomes" id="UP000199076">
    <property type="component" value="Unassembled WGS sequence"/>
</dbReference>
<dbReference type="Gene3D" id="3.40.50.2000">
    <property type="entry name" value="Glycogen Phosphorylase B"/>
    <property type="match status" value="2"/>
</dbReference>
<organism evidence="3 4">
    <name type="scientific">Halorientalis regularis</name>
    <dbReference type="NCBI Taxonomy" id="660518"/>
    <lineage>
        <taxon>Archaea</taxon>
        <taxon>Methanobacteriati</taxon>
        <taxon>Methanobacteriota</taxon>
        <taxon>Stenosarchaea group</taxon>
        <taxon>Halobacteria</taxon>
        <taxon>Halobacteriales</taxon>
        <taxon>Haloarculaceae</taxon>
        <taxon>Halorientalis</taxon>
    </lineage>
</organism>
<dbReference type="GO" id="GO:0016757">
    <property type="term" value="F:glycosyltransferase activity"/>
    <property type="evidence" value="ECO:0007669"/>
    <property type="project" value="InterPro"/>
</dbReference>
<protein>
    <submittedName>
        <fullName evidence="3">Glycosyltransferase involved in cell wall bisynthesis</fullName>
    </submittedName>
</protein>
<evidence type="ECO:0000313" key="3">
    <source>
        <dbReference type="EMBL" id="SDG29138.1"/>
    </source>
</evidence>
<name>A0A1G7T1P3_9EURY</name>
<sequence length="369" mass="41914">MSAQGSHSICFLGLPAITEWIHSEGFGRTQRPLVVLAREFATRDYDVTVVSPKPTPTTFQQHDIDHIGIPSNADLTKDPLERGSAYLDALRKTDSDVYYVHGQSGFLPLIWKYTQLTDAEYIFHMTDVSVYPDHNDSRLGEVRDIFDTAIDDTTTLVAQTQQHQETLQSQYGREATVLQDCYDLPAKETLTSPRERKYFLWVDRLQPNQKPMRFLDLADQHPDLQFRMYGPIEDTNEFHNEVKERAQATENVNFNGFVPVDELPALYSGAIAVVSTAERMGFPAPLVQAWAYGTPTLSRHNAVGQIPYRGDAHTSTGSFEELNTMITQFSERMPLVDRYESTRQTVKSHYAPDALIPDYEDQIQQSLSN</sequence>
<reference evidence="4" key="1">
    <citation type="submission" date="2016-10" db="EMBL/GenBank/DDBJ databases">
        <authorList>
            <person name="Varghese N."/>
            <person name="Submissions S."/>
        </authorList>
    </citation>
    <scope>NUCLEOTIDE SEQUENCE [LARGE SCALE GENOMIC DNA]</scope>
    <source>
        <strain evidence="4">IBRC-M 10760</strain>
    </source>
</reference>